<feature type="domain" description="CN hydrolase" evidence="4">
    <location>
        <begin position="4"/>
        <end position="279"/>
    </location>
</feature>
<dbReference type="GO" id="GO:0016836">
    <property type="term" value="F:hydro-lyase activity"/>
    <property type="evidence" value="ECO:0007669"/>
    <property type="project" value="UniProtKB-ARBA"/>
</dbReference>
<dbReference type="InterPro" id="IPR000132">
    <property type="entry name" value="Nitrilase/CN_hydratase_CS"/>
</dbReference>
<evidence type="ECO:0000256" key="2">
    <source>
        <dbReference type="ARBA" id="ARBA00022801"/>
    </source>
</evidence>
<sequence>MSITKVAAIQAEPVWFDLQGGVIKVISLIQEAASNGAHLIGFPESFIPGYPMAIWTQGFDPTFLVQFQKNCLDVKSDEYNRIRKVIKDIGTIWVVLGFTERDGQSMYCAQSVINPQGQVILHRRKLKATGQERTIWGDAPADSLKTAIASAPGGPIIGSLNCWEHLQPLLKYHHFTLGTQIHVASWPFCGSIAEGAPPQFSSDFQDTLSRAIAIEGQMFVLQSTQLIKNENFDKCRIEGTPWAPKHGGGFAAIYGPTGIRLAEAASPSEEAIIYANINLDEIMAAKLAGDTVGHYSRPDLLSLVVCPSSTLDSPATVKKAGGKTAPEYGDTLLAKISPLED</sequence>
<protein>
    <recommendedName>
        <fullName evidence="4">CN hydrolase domain-containing protein</fullName>
    </recommendedName>
</protein>
<dbReference type="PANTHER" id="PTHR46044">
    <property type="entry name" value="NITRILASE"/>
    <property type="match status" value="1"/>
</dbReference>
<dbReference type="InterPro" id="IPR036526">
    <property type="entry name" value="C-N_Hydrolase_sf"/>
</dbReference>
<dbReference type="PANTHER" id="PTHR46044:SF14">
    <property type="entry name" value="ARYLACETONITRILASE"/>
    <property type="match status" value="1"/>
</dbReference>
<comment type="similarity">
    <text evidence="1">Belongs to the carbon-nitrogen hydrolase superfamily. Nitrilase family.</text>
</comment>
<dbReference type="GO" id="GO:0000257">
    <property type="term" value="F:nitrilase activity"/>
    <property type="evidence" value="ECO:0007669"/>
    <property type="project" value="UniProtKB-ARBA"/>
</dbReference>
<gene>
    <name evidence="5" type="ORF">D9758_004413</name>
</gene>
<comment type="caution">
    <text evidence="5">The sequence shown here is derived from an EMBL/GenBank/DDBJ whole genome shotgun (WGS) entry which is preliminary data.</text>
</comment>
<feature type="active site" description="Proton acceptor" evidence="3">
    <location>
        <position position="44"/>
    </location>
</feature>
<name>A0A8H5LSS7_9AGAR</name>
<evidence type="ECO:0000259" key="4">
    <source>
        <dbReference type="PROSITE" id="PS50263"/>
    </source>
</evidence>
<keyword evidence="2" id="KW-0378">Hydrolase</keyword>
<dbReference type="InterPro" id="IPR003010">
    <property type="entry name" value="C-N_Hydrolase"/>
</dbReference>
<evidence type="ECO:0000313" key="5">
    <source>
        <dbReference type="EMBL" id="KAF5368091.1"/>
    </source>
</evidence>
<dbReference type="OrthoDB" id="10250282at2759"/>
<accession>A0A8H5LSS7</accession>
<dbReference type="EMBL" id="JAACJM010000017">
    <property type="protein sequence ID" value="KAF5368091.1"/>
    <property type="molecule type" value="Genomic_DNA"/>
</dbReference>
<dbReference type="AlphaFoldDB" id="A0A8H5LSS7"/>
<evidence type="ECO:0000313" key="6">
    <source>
        <dbReference type="Proteomes" id="UP000559256"/>
    </source>
</evidence>
<dbReference type="PROSITE" id="PS00920">
    <property type="entry name" value="NITRIL_CHT_1"/>
    <property type="match status" value="1"/>
</dbReference>
<evidence type="ECO:0000256" key="1">
    <source>
        <dbReference type="ARBA" id="ARBA00008129"/>
    </source>
</evidence>
<dbReference type="SUPFAM" id="SSF56317">
    <property type="entry name" value="Carbon-nitrogen hydrolase"/>
    <property type="match status" value="1"/>
</dbReference>
<dbReference type="Proteomes" id="UP000559256">
    <property type="component" value="Unassembled WGS sequence"/>
</dbReference>
<dbReference type="InterPro" id="IPR044149">
    <property type="entry name" value="Nitrilases_CHs"/>
</dbReference>
<dbReference type="PROSITE" id="PS50263">
    <property type="entry name" value="CN_HYDROLASE"/>
    <property type="match status" value="1"/>
</dbReference>
<dbReference type="Gene3D" id="3.60.110.10">
    <property type="entry name" value="Carbon-nitrogen hydrolase"/>
    <property type="match status" value="1"/>
</dbReference>
<evidence type="ECO:0000256" key="3">
    <source>
        <dbReference type="PROSITE-ProRule" id="PRU10139"/>
    </source>
</evidence>
<proteinExistence type="inferred from homology"/>
<reference evidence="5 6" key="1">
    <citation type="journal article" date="2020" name="ISME J.">
        <title>Uncovering the hidden diversity of litter-decomposition mechanisms in mushroom-forming fungi.</title>
        <authorList>
            <person name="Floudas D."/>
            <person name="Bentzer J."/>
            <person name="Ahren D."/>
            <person name="Johansson T."/>
            <person name="Persson P."/>
            <person name="Tunlid A."/>
        </authorList>
    </citation>
    <scope>NUCLEOTIDE SEQUENCE [LARGE SCALE GENOMIC DNA]</scope>
    <source>
        <strain evidence="5 6">CBS 291.85</strain>
    </source>
</reference>
<keyword evidence="6" id="KW-1185">Reference proteome</keyword>
<dbReference type="CDD" id="cd07564">
    <property type="entry name" value="nitrilases_CHs"/>
    <property type="match status" value="1"/>
</dbReference>
<dbReference type="Pfam" id="PF00795">
    <property type="entry name" value="CN_hydrolase"/>
    <property type="match status" value="1"/>
</dbReference>
<organism evidence="5 6">
    <name type="scientific">Tetrapyrgos nigripes</name>
    <dbReference type="NCBI Taxonomy" id="182062"/>
    <lineage>
        <taxon>Eukaryota</taxon>
        <taxon>Fungi</taxon>
        <taxon>Dikarya</taxon>
        <taxon>Basidiomycota</taxon>
        <taxon>Agaricomycotina</taxon>
        <taxon>Agaricomycetes</taxon>
        <taxon>Agaricomycetidae</taxon>
        <taxon>Agaricales</taxon>
        <taxon>Marasmiineae</taxon>
        <taxon>Marasmiaceae</taxon>
        <taxon>Tetrapyrgos</taxon>
    </lineage>
</organism>